<sequence length="264" mass="29492">MVFGIFIVRNITSEIDQYGILMQLIRQIIFLPLILVLHSYFFVGISKENKNKRIQVLDPCAANVLRSYQVDSPPFLCSDTNINGFMFSVEGQEVSTGYYIIKPNTNPFLVEYDDGTFRLEISVIMKSDISKEYLIQMEGSSKSLNNPTAGFTPALNYCASVNSDGWIFYNQFILKLEGKNANSGQYFEFSSPQANKHTFQIGQGANTWQSTLGSGLWFDNANTNGGVATIKGDLQISLTPYECCKPNICVPFVVNKTKTIKTGN</sequence>
<keyword evidence="1" id="KW-1133">Transmembrane helix</keyword>
<keyword evidence="3" id="KW-1185">Reference proteome</keyword>
<gene>
    <name evidence="2" type="ordered locus">Emtol_3113</name>
</gene>
<keyword evidence="1" id="KW-0472">Membrane</keyword>
<dbReference type="Proteomes" id="UP000002875">
    <property type="component" value="Chromosome"/>
</dbReference>
<name>A0ABM5N427_EMTOG</name>
<proteinExistence type="predicted"/>
<protein>
    <submittedName>
        <fullName evidence="2">Uncharacterized protein</fullName>
    </submittedName>
</protein>
<keyword evidence="1" id="KW-0812">Transmembrane</keyword>
<dbReference type="EMBL" id="CP002961">
    <property type="protein sequence ID" value="AFK04246.1"/>
    <property type="molecule type" value="Genomic_DNA"/>
</dbReference>
<evidence type="ECO:0000313" key="3">
    <source>
        <dbReference type="Proteomes" id="UP000002875"/>
    </source>
</evidence>
<organism evidence="2 3">
    <name type="scientific">Emticicia oligotrophica (strain DSM 17448 / CIP 109782 / MTCC 6937 / GPTSA100-15)</name>
    <dbReference type="NCBI Taxonomy" id="929562"/>
    <lineage>
        <taxon>Bacteria</taxon>
        <taxon>Pseudomonadati</taxon>
        <taxon>Bacteroidota</taxon>
        <taxon>Cytophagia</taxon>
        <taxon>Cytophagales</taxon>
        <taxon>Leadbetterellaceae</taxon>
        <taxon>Emticicia</taxon>
    </lineage>
</organism>
<feature type="transmembrane region" description="Helical" evidence="1">
    <location>
        <begin position="20"/>
        <end position="43"/>
    </location>
</feature>
<accession>A0ABM5N427</accession>
<evidence type="ECO:0000256" key="1">
    <source>
        <dbReference type="SAM" id="Phobius"/>
    </source>
</evidence>
<reference evidence="2 3" key="1">
    <citation type="submission" date="2011-07" db="EMBL/GenBank/DDBJ databases">
        <title>The complete genome of chromosome of Emticicia oligotrophica DSM 17448.</title>
        <authorList>
            <consortium name="US DOE Joint Genome Institute (JGI-PGF)"/>
            <person name="Lucas S."/>
            <person name="Han J."/>
            <person name="Lapidus A."/>
            <person name="Bruce D."/>
            <person name="Goodwin L."/>
            <person name="Pitluck S."/>
            <person name="Peters L."/>
            <person name="Kyrpides N."/>
            <person name="Mavromatis K."/>
            <person name="Ivanova N."/>
            <person name="Ovchinnikova G."/>
            <person name="Teshima H."/>
            <person name="Detter J.C."/>
            <person name="Tapia R."/>
            <person name="Han C."/>
            <person name="Land M."/>
            <person name="Hauser L."/>
            <person name="Markowitz V."/>
            <person name="Cheng J.-F."/>
            <person name="Hugenholtz P."/>
            <person name="Woyke T."/>
            <person name="Wu D."/>
            <person name="Tindall B."/>
            <person name="Pomrenke H."/>
            <person name="Brambilla E."/>
            <person name="Klenk H.-P."/>
            <person name="Eisen J.A."/>
        </authorList>
    </citation>
    <scope>NUCLEOTIDE SEQUENCE [LARGE SCALE GENOMIC DNA]</scope>
    <source>
        <strain evidence="2 3">DSM 17448</strain>
    </source>
</reference>
<evidence type="ECO:0000313" key="2">
    <source>
        <dbReference type="EMBL" id="AFK04246.1"/>
    </source>
</evidence>